<keyword evidence="3" id="KW-1185">Reference proteome</keyword>
<dbReference type="Pfam" id="PF03061">
    <property type="entry name" value="4HBT"/>
    <property type="match status" value="1"/>
</dbReference>
<dbReference type="InterPro" id="IPR006683">
    <property type="entry name" value="Thioestr_dom"/>
</dbReference>
<evidence type="ECO:0000259" key="1">
    <source>
        <dbReference type="Pfam" id="PF03061"/>
    </source>
</evidence>
<comment type="caution">
    <text evidence="2">The sequence shown here is derived from an EMBL/GenBank/DDBJ whole genome shotgun (WGS) entry which is preliminary data.</text>
</comment>
<evidence type="ECO:0000313" key="3">
    <source>
        <dbReference type="Proteomes" id="UP000305282"/>
    </source>
</evidence>
<dbReference type="AlphaFoldDB" id="A0A4S5ERK5"/>
<accession>A0A4S5ERK5</accession>
<feature type="domain" description="Thioesterase" evidence="1">
    <location>
        <begin position="126"/>
        <end position="186"/>
    </location>
</feature>
<name>A0A4S5ERK5_9ACTN</name>
<dbReference type="PANTHER" id="PTHR47260:SF3">
    <property type="entry name" value="THIOESTERASE FAMILY PROTEIN (AFU_ORTHOLOGUE AFUA_7G03960)"/>
    <property type="match status" value="1"/>
</dbReference>
<gene>
    <name evidence="2" type="ORF">E7Y31_08255</name>
</gene>
<dbReference type="InterPro" id="IPR052061">
    <property type="entry name" value="PTE-AB_protein"/>
</dbReference>
<evidence type="ECO:0000313" key="2">
    <source>
        <dbReference type="EMBL" id="THJ74976.1"/>
    </source>
</evidence>
<protein>
    <submittedName>
        <fullName evidence="2">PaaI family thioesterase</fullName>
    </submittedName>
</protein>
<sequence length="239" mass="24921">MARPGWEEPTPSPLSPADGIAAQRDAAAQLGAAVRALTDATVRTLVPTETLLDIAARITECLPALTAEQRDVGEPAPLDDPAAKMWLYSPVVGQANPIAPWVETTLVDGVLTGRATLGLPYQGPRGYLHGGVSAMMLDQILGDVVSASGRSGLTVSLSTRYRRPVPLLAPVFVVGQVVEVADRKTTAVGTIALESEPDQPLVEGVGIFVVPRPDQAARLFGVSAPDAPGTVPAGRRRPT</sequence>
<dbReference type="OrthoDB" id="3213063at2"/>
<dbReference type="InterPro" id="IPR029069">
    <property type="entry name" value="HotDog_dom_sf"/>
</dbReference>
<organism evidence="2 3">
    <name type="scientific">Candidatus Frankia alpina</name>
    <dbReference type="NCBI Taxonomy" id="2699483"/>
    <lineage>
        <taxon>Bacteria</taxon>
        <taxon>Bacillati</taxon>
        <taxon>Actinomycetota</taxon>
        <taxon>Actinomycetes</taxon>
        <taxon>Frankiales</taxon>
        <taxon>Frankiaceae</taxon>
        <taxon>Frankia</taxon>
    </lineage>
</organism>
<dbReference type="RefSeq" id="WP_136447650.1">
    <property type="nucleotide sequence ID" value="NZ_SSXH01000144.1"/>
</dbReference>
<dbReference type="SUPFAM" id="SSF54637">
    <property type="entry name" value="Thioesterase/thiol ester dehydrase-isomerase"/>
    <property type="match status" value="1"/>
</dbReference>
<dbReference type="Proteomes" id="UP000305282">
    <property type="component" value="Unassembled WGS sequence"/>
</dbReference>
<dbReference type="EMBL" id="SSXH01000144">
    <property type="protein sequence ID" value="THJ74976.1"/>
    <property type="molecule type" value="Genomic_DNA"/>
</dbReference>
<dbReference type="Gene3D" id="3.10.129.10">
    <property type="entry name" value="Hotdog Thioesterase"/>
    <property type="match status" value="1"/>
</dbReference>
<dbReference type="PANTHER" id="PTHR47260">
    <property type="entry name" value="UPF0644 PROTEIN PB2B4.06"/>
    <property type="match status" value="1"/>
</dbReference>
<proteinExistence type="predicted"/>
<reference evidence="2 3" key="1">
    <citation type="submission" date="2019-04" db="EMBL/GenBank/DDBJ databases">
        <title>Draft genome sequences for three unisolated Alnus-infective Frankia Sp+ strains, AgTrS, AiOr and AvVan, the first sequenced Frankia strains able to sporulate in-planta.</title>
        <authorList>
            <person name="Bethencourt L."/>
            <person name="Vautrin F."/>
            <person name="Taib N."/>
            <person name="Dubost A."/>
            <person name="Castro-Garcia L."/>
            <person name="Imbaud O."/>
            <person name="Abrouk D."/>
            <person name="Fournier P."/>
            <person name="Briolay J."/>
            <person name="Nguyen A."/>
            <person name="Normand P."/>
            <person name="Fernandez M.P."/>
            <person name="Brochier-Armanet C."/>
            <person name="Herrera-Belaroussi A."/>
        </authorList>
    </citation>
    <scope>NUCLEOTIDE SEQUENCE [LARGE SCALE GENOMIC DNA]</scope>
    <source>
        <strain evidence="2 3">AvVan</strain>
    </source>
</reference>